<protein>
    <submittedName>
        <fullName evidence="1">Uncharacterized protein</fullName>
    </submittedName>
</protein>
<reference evidence="1" key="2">
    <citation type="submission" date="2022-06" db="UniProtKB">
        <authorList>
            <consortium name="EnsemblMetazoa"/>
        </authorList>
    </citation>
    <scope>IDENTIFICATION</scope>
    <source>
        <strain evidence="1">DF5081</strain>
    </source>
</reference>
<evidence type="ECO:0000313" key="1">
    <source>
        <dbReference type="EnsemblMetazoa" id="CJA27914.1"/>
    </source>
</evidence>
<sequence>MRITETETEKQLFFHGNGKGNGKQFFIPRKRKRKFRLSLVYTTDAHIHQPPGGRSSAARSELLCKCAPPK</sequence>
<keyword evidence="2" id="KW-1185">Reference proteome</keyword>
<organism evidence="1 2">
    <name type="scientific">Caenorhabditis japonica</name>
    <dbReference type="NCBI Taxonomy" id="281687"/>
    <lineage>
        <taxon>Eukaryota</taxon>
        <taxon>Metazoa</taxon>
        <taxon>Ecdysozoa</taxon>
        <taxon>Nematoda</taxon>
        <taxon>Chromadorea</taxon>
        <taxon>Rhabditida</taxon>
        <taxon>Rhabditina</taxon>
        <taxon>Rhabditomorpha</taxon>
        <taxon>Rhabditoidea</taxon>
        <taxon>Rhabditidae</taxon>
        <taxon>Peloderinae</taxon>
        <taxon>Caenorhabditis</taxon>
    </lineage>
</organism>
<proteinExistence type="predicted"/>
<evidence type="ECO:0000313" key="2">
    <source>
        <dbReference type="Proteomes" id="UP000005237"/>
    </source>
</evidence>
<name>A0A8R1IF88_CAEJA</name>
<dbReference type="Proteomes" id="UP000005237">
    <property type="component" value="Unassembled WGS sequence"/>
</dbReference>
<dbReference type="AlphaFoldDB" id="A0A8R1IF88"/>
<dbReference type="EnsemblMetazoa" id="CJA27914.1">
    <property type="protein sequence ID" value="CJA27914.1"/>
    <property type="gene ID" value="WBGene00183487"/>
</dbReference>
<accession>A0A8R1IF88</accession>
<reference evidence="2" key="1">
    <citation type="submission" date="2010-08" db="EMBL/GenBank/DDBJ databases">
        <authorList>
            <consortium name="Caenorhabditis japonica Sequencing Consortium"/>
            <person name="Wilson R.K."/>
        </authorList>
    </citation>
    <scope>NUCLEOTIDE SEQUENCE [LARGE SCALE GENOMIC DNA]</scope>
    <source>
        <strain evidence="2">DF5081</strain>
    </source>
</reference>